<accession>A0A2P2LVJ0</accession>
<organism evidence="1">
    <name type="scientific">Rhizophora mucronata</name>
    <name type="common">Asiatic mangrove</name>
    <dbReference type="NCBI Taxonomy" id="61149"/>
    <lineage>
        <taxon>Eukaryota</taxon>
        <taxon>Viridiplantae</taxon>
        <taxon>Streptophyta</taxon>
        <taxon>Embryophyta</taxon>
        <taxon>Tracheophyta</taxon>
        <taxon>Spermatophyta</taxon>
        <taxon>Magnoliopsida</taxon>
        <taxon>eudicotyledons</taxon>
        <taxon>Gunneridae</taxon>
        <taxon>Pentapetalae</taxon>
        <taxon>rosids</taxon>
        <taxon>fabids</taxon>
        <taxon>Malpighiales</taxon>
        <taxon>Rhizophoraceae</taxon>
        <taxon>Rhizophora</taxon>
    </lineage>
</organism>
<protein>
    <submittedName>
        <fullName evidence="1">Uncharacterized protein</fullName>
    </submittedName>
</protein>
<name>A0A2P2LVJ0_RHIMU</name>
<dbReference type="EMBL" id="GGEC01041518">
    <property type="protein sequence ID" value="MBX22002.1"/>
    <property type="molecule type" value="Transcribed_RNA"/>
</dbReference>
<evidence type="ECO:0000313" key="1">
    <source>
        <dbReference type="EMBL" id="MBX22002.1"/>
    </source>
</evidence>
<proteinExistence type="predicted"/>
<dbReference type="AlphaFoldDB" id="A0A2P2LVJ0"/>
<reference evidence="1" key="1">
    <citation type="submission" date="2018-02" db="EMBL/GenBank/DDBJ databases">
        <title>Rhizophora mucronata_Transcriptome.</title>
        <authorList>
            <person name="Meera S.P."/>
            <person name="Sreeshan A."/>
            <person name="Augustine A."/>
        </authorList>
    </citation>
    <scope>NUCLEOTIDE SEQUENCE</scope>
    <source>
        <tissue evidence="1">Leaf</tissue>
    </source>
</reference>
<sequence>MIPFLKSSGYNAKKGTWKLFSYVFWLLSHCLHFV</sequence>